<proteinExistence type="predicted"/>
<dbReference type="SMART" id="SM00593">
    <property type="entry name" value="RUN"/>
    <property type="match status" value="1"/>
</dbReference>
<feature type="domain" description="RUN" evidence="1">
    <location>
        <begin position="1"/>
        <end position="116"/>
    </location>
</feature>
<dbReference type="InterPro" id="IPR037213">
    <property type="entry name" value="Run_dom_sf"/>
</dbReference>
<dbReference type="PANTHER" id="PTHR15591:SF19">
    <property type="entry name" value="RUN DOMAIN-CONTAINING PROTEIN 1 ISOFORM X1"/>
    <property type="match status" value="1"/>
</dbReference>
<comment type="caution">
    <text evidence="2">The sequence shown here is derived from an EMBL/GenBank/DDBJ whole genome shotgun (WGS) entry which is preliminary data.</text>
</comment>
<reference evidence="2" key="1">
    <citation type="submission" date="2021-02" db="EMBL/GenBank/DDBJ databases">
        <authorList>
            <person name="Nowell W R."/>
        </authorList>
    </citation>
    <scope>NUCLEOTIDE SEQUENCE</scope>
</reference>
<dbReference type="Pfam" id="PF02759">
    <property type="entry name" value="RUN"/>
    <property type="match status" value="1"/>
</dbReference>
<dbReference type="Gene3D" id="1.20.58.900">
    <property type="match status" value="1"/>
</dbReference>
<dbReference type="SUPFAM" id="SSF140741">
    <property type="entry name" value="RUN domain-like"/>
    <property type="match status" value="1"/>
</dbReference>
<dbReference type="AlphaFoldDB" id="A0A8S3H4Z8"/>
<dbReference type="PANTHER" id="PTHR15591">
    <property type="entry name" value="RUN AND SH3 DOMAIN CONTAINING"/>
    <property type="match status" value="1"/>
</dbReference>
<gene>
    <name evidence="2" type="ORF">GIL414_LOCUS67814</name>
</gene>
<evidence type="ECO:0000259" key="1">
    <source>
        <dbReference type="PROSITE" id="PS50826"/>
    </source>
</evidence>
<organism evidence="2 3">
    <name type="scientific">Rotaria magnacalcarata</name>
    <dbReference type="NCBI Taxonomy" id="392030"/>
    <lineage>
        <taxon>Eukaryota</taxon>
        <taxon>Metazoa</taxon>
        <taxon>Spiralia</taxon>
        <taxon>Gnathifera</taxon>
        <taxon>Rotifera</taxon>
        <taxon>Eurotatoria</taxon>
        <taxon>Bdelloidea</taxon>
        <taxon>Philodinida</taxon>
        <taxon>Philodinidae</taxon>
        <taxon>Rotaria</taxon>
    </lineage>
</organism>
<dbReference type="Proteomes" id="UP000681720">
    <property type="component" value="Unassembled WGS sequence"/>
</dbReference>
<accession>A0A8S3H4Z8</accession>
<evidence type="ECO:0000313" key="3">
    <source>
        <dbReference type="Proteomes" id="UP000681720"/>
    </source>
</evidence>
<dbReference type="InterPro" id="IPR047343">
    <property type="entry name" value="RUSC1_2"/>
</dbReference>
<protein>
    <recommendedName>
        <fullName evidence="1">RUN domain-containing protein</fullName>
    </recommendedName>
</protein>
<evidence type="ECO:0000313" key="2">
    <source>
        <dbReference type="EMBL" id="CAF5176359.1"/>
    </source>
</evidence>
<dbReference type="PROSITE" id="PS50826">
    <property type="entry name" value="RUN"/>
    <property type="match status" value="1"/>
</dbReference>
<feature type="non-terminal residue" evidence="2">
    <location>
        <position position="1"/>
    </location>
</feature>
<dbReference type="InterPro" id="IPR004012">
    <property type="entry name" value="Run_dom"/>
</dbReference>
<dbReference type="EMBL" id="CAJOBJ010326733">
    <property type="protein sequence ID" value="CAF5176359.1"/>
    <property type="molecule type" value="Genomic_DNA"/>
</dbReference>
<name>A0A8S3H4Z8_9BILA</name>
<sequence>EFANSPARKLSESFSLDVIGGKPITLKQCLLSGIDNIVKLHEKHNKSMDSCFKSFVCFALNEKKLVSFLRIILKTMPLVENYYQPWSYTKKTGFNDALHSLDRLKSIDFRLPINISVRRFTNNKDLIE</sequence>